<proteinExistence type="predicted"/>
<evidence type="ECO:0000313" key="1">
    <source>
        <dbReference type="EMBL" id="EKD44133.1"/>
    </source>
</evidence>
<reference evidence="1" key="1">
    <citation type="journal article" date="2012" name="Science">
        <title>Fermentation, hydrogen, and sulfur metabolism in multiple uncultivated bacterial phyla.</title>
        <authorList>
            <person name="Wrighton K.C."/>
            <person name="Thomas B.C."/>
            <person name="Sharon I."/>
            <person name="Miller C.S."/>
            <person name="Castelle C.J."/>
            <person name="VerBerkmoes N.C."/>
            <person name="Wilkins M.J."/>
            <person name="Hettich R.L."/>
            <person name="Lipton M.S."/>
            <person name="Williams K.H."/>
            <person name="Long P.E."/>
            <person name="Banfield J.F."/>
        </authorList>
    </citation>
    <scope>NUCLEOTIDE SEQUENCE [LARGE SCALE GENOMIC DNA]</scope>
</reference>
<gene>
    <name evidence="1" type="ORF">ACD_71C00229G0005</name>
</gene>
<name>K1ZIB9_9BACT</name>
<accession>K1ZIB9</accession>
<dbReference type="EMBL" id="AMFJ01028960">
    <property type="protein sequence ID" value="EKD44133.1"/>
    <property type="molecule type" value="Genomic_DNA"/>
</dbReference>
<comment type="caution">
    <text evidence="1">The sequence shown here is derived from an EMBL/GenBank/DDBJ whole genome shotgun (WGS) entry which is preliminary data.</text>
</comment>
<organism evidence="1">
    <name type="scientific">uncultured bacterium</name>
    <name type="common">gcode 4</name>
    <dbReference type="NCBI Taxonomy" id="1234023"/>
    <lineage>
        <taxon>Bacteria</taxon>
        <taxon>environmental samples</taxon>
    </lineage>
</organism>
<sequence length="103" mass="12654">MFLWNLLKKFSKNNEKRQIIREVIFRLSLDKKQEQLYIESLDILDDEYLDLFYKKLTALIDILEEKDILISREKHIEKIQEIQIKEQKDTIYNTDFNILFDNI</sequence>
<protein>
    <submittedName>
        <fullName evidence="1">Uncharacterized protein</fullName>
    </submittedName>
</protein>
<dbReference type="AlphaFoldDB" id="K1ZIB9"/>